<dbReference type="InterPro" id="IPR013113">
    <property type="entry name" value="SIP_FAD-bd"/>
</dbReference>
<dbReference type="GO" id="GO:0016491">
    <property type="term" value="F:oxidoreductase activity"/>
    <property type="evidence" value="ECO:0007669"/>
    <property type="project" value="InterPro"/>
</dbReference>
<evidence type="ECO:0000259" key="1">
    <source>
        <dbReference type="PROSITE" id="PS51384"/>
    </source>
</evidence>
<dbReference type="Gene3D" id="2.40.30.10">
    <property type="entry name" value="Translation factors"/>
    <property type="match status" value="1"/>
</dbReference>
<accession>A0A0A0C030</accession>
<dbReference type="EMBL" id="AXCZ01000036">
    <property type="protein sequence ID" value="KGM13555.1"/>
    <property type="molecule type" value="Genomic_DNA"/>
</dbReference>
<dbReference type="Pfam" id="PF04954">
    <property type="entry name" value="SIP"/>
    <property type="match status" value="1"/>
</dbReference>
<feature type="domain" description="FAD-binding FR-type" evidence="1">
    <location>
        <begin position="11"/>
        <end position="130"/>
    </location>
</feature>
<dbReference type="InterPro" id="IPR017938">
    <property type="entry name" value="Riboflavin_synthase-like_b-brl"/>
</dbReference>
<name>A0A0A0C030_9CELL</name>
<dbReference type="InterPro" id="IPR017927">
    <property type="entry name" value="FAD-bd_FR_type"/>
</dbReference>
<reference evidence="2 3" key="1">
    <citation type="submission" date="2013-08" db="EMBL/GenBank/DDBJ databases">
        <title>Genome sequencing of Cellulomonas bogoriensis 69B4.</title>
        <authorList>
            <person name="Chen F."/>
            <person name="Li Y."/>
            <person name="Wang G."/>
        </authorList>
    </citation>
    <scope>NUCLEOTIDE SEQUENCE [LARGE SCALE GENOMIC DNA]</scope>
    <source>
        <strain evidence="2 3">69B4</strain>
    </source>
</reference>
<dbReference type="Pfam" id="PF08021">
    <property type="entry name" value="FAD_binding_9"/>
    <property type="match status" value="1"/>
</dbReference>
<dbReference type="Proteomes" id="UP000054314">
    <property type="component" value="Unassembled WGS sequence"/>
</dbReference>
<evidence type="ECO:0000313" key="2">
    <source>
        <dbReference type="EMBL" id="KGM13555.1"/>
    </source>
</evidence>
<dbReference type="CDD" id="cd06193">
    <property type="entry name" value="siderophore_interacting"/>
    <property type="match status" value="1"/>
</dbReference>
<dbReference type="InterPro" id="IPR039261">
    <property type="entry name" value="FNR_nucleotide-bd"/>
</dbReference>
<proteinExistence type="predicted"/>
<organism evidence="2 3">
    <name type="scientific">Cellulomonas bogoriensis 69B4 = DSM 16987</name>
    <dbReference type="NCBI Taxonomy" id="1386082"/>
    <lineage>
        <taxon>Bacteria</taxon>
        <taxon>Bacillati</taxon>
        <taxon>Actinomycetota</taxon>
        <taxon>Actinomycetes</taxon>
        <taxon>Micrococcales</taxon>
        <taxon>Cellulomonadaceae</taxon>
        <taxon>Cellulomonas</taxon>
    </lineage>
</organism>
<protein>
    <submittedName>
        <fullName evidence="2">FAD-binding protein</fullName>
    </submittedName>
</protein>
<dbReference type="Gene3D" id="3.40.50.80">
    <property type="entry name" value="Nucleotide-binding domain of ferredoxin-NADP reductase (FNR) module"/>
    <property type="match status" value="1"/>
</dbReference>
<dbReference type="InterPro" id="IPR007037">
    <property type="entry name" value="SIP_rossman_dom"/>
</dbReference>
<dbReference type="PANTHER" id="PTHR30157:SF0">
    <property type="entry name" value="NADPH-DEPENDENT FERRIC-CHELATE REDUCTASE"/>
    <property type="match status" value="1"/>
</dbReference>
<comment type="caution">
    <text evidence="2">The sequence shown here is derived from an EMBL/GenBank/DDBJ whole genome shotgun (WGS) entry which is preliminary data.</text>
</comment>
<evidence type="ECO:0000313" key="3">
    <source>
        <dbReference type="Proteomes" id="UP000054314"/>
    </source>
</evidence>
<dbReference type="OrthoDB" id="9814826at2"/>
<keyword evidence="3" id="KW-1185">Reference proteome</keyword>
<gene>
    <name evidence="2" type="ORF">N869_13160</name>
</gene>
<dbReference type="PROSITE" id="PS51384">
    <property type="entry name" value="FAD_FR"/>
    <property type="match status" value="1"/>
</dbReference>
<dbReference type="RefSeq" id="WP_052105087.1">
    <property type="nucleotide sequence ID" value="NZ_AXCZ01000036.1"/>
</dbReference>
<dbReference type="PANTHER" id="PTHR30157">
    <property type="entry name" value="FERRIC REDUCTASE, NADPH-DEPENDENT"/>
    <property type="match status" value="1"/>
</dbReference>
<dbReference type="AlphaFoldDB" id="A0A0A0C030"/>
<sequence length="266" mass="29009">MPLIERHALDARLRRVTVARVEPRGAGMRRVVFEGPDLDDLVFHGPSDHAKVFFPTEPDGEPAVPTEGFTSRNDPRYVCREYTVRRDVDGTGLVMGMALHEDGPAGRWAAAAEPGRVLGVYGPKTSKVPPLDLDGYLLVADLTGLPAVTNWLGMLADRPGRVHVVVEVQGPEEQVELPTRDGVTVTWVHRGATPPGTGTHLRDAVAATPLPSTRPWVWAGAEASVVRDVRRDLLARSVERQNLSMTGYWRAGVPNFDHKAPLDDAS</sequence>
<dbReference type="InterPro" id="IPR039374">
    <property type="entry name" value="SIP_fam"/>
</dbReference>
<dbReference type="SUPFAM" id="SSF63380">
    <property type="entry name" value="Riboflavin synthase domain-like"/>
    <property type="match status" value="1"/>
</dbReference>